<dbReference type="InterPro" id="IPR019760">
    <property type="entry name" value="DNA-dir_DNA_pol_A_CS"/>
</dbReference>
<organism evidence="21 22">
    <name type="scientific">Paraburkholderia sediminicola</name>
    <dbReference type="NCBI Taxonomy" id="458836"/>
    <lineage>
        <taxon>Bacteria</taxon>
        <taxon>Pseudomonadati</taxon>
        <taxon>Pseudomonadota</taxon>
        <taxon>Betaproteobacteria</taxon>
        <taxon>Burkholderiales</taxon>
        <taxon>Burkholderiaceae</taxon>
        <taxon>Paraburkholderia</taxon>
    </lineage>
</organism>
<keyword evidence="12 17" id="KW-0239">DNA-directed DNA polymerase</keyword>
<evidence type="ECO:0000256" key="7">
    <source>
        <dbReference type="ARBA" id="ARBA00022705"/>
    </source>
</evidence>
<dbReference type="CDD" id="cd06139">
    <property type="entry name" value="DNA_polA_I_Ecoli_like_exo"/>
    <property type="match status" value="1"/>
</dbReference>
<name>A0A6J5A929_9BURK</name>
<evidence type="ECO:0000256" key="6">
    <source>
        <dbReference type="ARBA" id="ARBA00022695"/>
    </source>
</evidence>
<keyword evidence="11 17" id="KW-0269">Exonuclease</keyword>
<dbReference type="InterPro" id="IPR036279">
    <property type="entry name" value="5-3_exonuclease_C_sf"/>
</dbReference>
<evidence type="ECO:0000313" key="21">
    <source>
        <dbReference type="EMBL" id="CAB3659116.1"/>
    </source>
</evidence>
<reference evidence="21 22" key="1">
    <citation type="submission" date="2020-04" db="EMBL/GenBank/DDBJ databases">
        <authorList>
            <person name="De Canck E."/>
        </authorList>
    </citation>
    <scope>NUCLEOTIDE SEQUENCE [LARGE SCALE GENOMIC DNA]</scope>
    <source>
        <strain evidence="21 22">LMG 24238</strain>
    </source>
</reference>
<dbReference type="InterPro" id="IPR012337">
    <property type="entry name" value="RNaseH-like_sf"/>
</dbReference>
<dbReference type="InterPro" id="IPR018320">
    <property type="entry name" value="DNA_polymerase_1"/>
</dbReference>
<evidence type="ECO:0000256" key="5">
    <source>
        <dbReference type="ARBA" id="ARBA00022679"/>
    </source>
</evidence>
<dbReference type="SMART" id="SM00474">
    <property type="entry name" value="35EXOc"/>
    <property type="match status" value="1"/>
</dbReference>
<dbReference type="Gene3D" id="3.30.70.370">
    <property type="match status" value="1"/>
</dbReference>
<accession>A0A6J5A929</accession>
<dbReference type="CDD" id="cd09898">
    <property type="entry name" value="H3TH_53EXO"/>
    <property type="match status" value="1"/>
</dbReference>
<dbReference type="EMBL" id="CADIKC010000001">
    <property type="protein sequence ID" value="CAB3659116.1"/>
    <property type="molecule type" value="Genomic_DNA"/>
</dbReference>
<dbReference type="InterPro" id="IPR002298">
    <property type="entry name" value="DNA_polymerase_A"/>
</dbReference>
<dbReference type="SUPFAM" id="SSF56672">
    <property type="entry name" value="DNA/RNA polymerases"/>
    <property type="match status" value="1"/>
</dbReference>
<dbReference type="InterPro" id="IPR043502">
    <property type="entry name" value="DNA/RNA_pol_sf"/>
</dbReference>
<dbReference type="InterPro" id="IPR020045">
    <property type="entry name" value="DNA_polI_H3TH"/>
</dbReference>
<dbReference type="FunFam" id="3.30.420.10:FF:000026">
    <property type="entry name" value="DNA polymerase I"/>
    <property type="match status" value="1"/>
</dbReference>
<keyword evidence="5 17" id="KW-0808">Transferase</keyword>
<feature type="domain" description="DNA-directed DNA polymerase family A palm" evidence="20">
    <location>
        <begin position="671"/>
        <end position="877"/>
    </location>
</feature>
<dbReference type="PANTHER" id="PTHR10133">
    <property type="entry name" value="DNA POLYMERASE I"/>
    <property type="match status" value="1"/>
</dbReference>
<evidence type="ECO:0000256" key="2">
    <source>
        <dbReference type="ARBA" id="ARBA00011541"/>
    </source>
</evidence>
<evidence type="ECO:0000256" key="9">
    <source>
        <dbReference type="ARBA" id="ARBA00022763"/>
    </source>
</evidence>
<dbReference type="SMART" id="SM00482">
    <property type="entry name" value="POLAc"/>
    <property type="match status" value="1"/>
</dbReference>
<dbReference type="PROSITE" id="PS00447">
    <property type="entry name" value="DNA_POLYMERASE_A"/>
    <property type="match status" value="1"/>
</dbReference>
<keyword evidence="8" id="KW-0540">Nuclease</keyword>
<evidence type="ECO:0000256" key="15">
    <source>
        <dbReference type="ARBA" id="ARBA00049244"/>
    </source>
</evidence>
<dbReference type="InterPro" id="IPR002421">
    <property type="entry name" value="5-3_exonuclease"/>
</dbReference>
<dbReference type="Gene3D" id="3.40.50.1010">
    <property type="entry name" value="5'-nuclease"/>
    <property type="match status" value="1"/>
</dbReference>
<dbReference type="InterPro" id="IPR002562">
    <property type="entry name" value="3'-5'_exonuclease_dom"/>
</dbReference>
<dbReference type="InterPro" id="IPR020046">
    <property type="entry name" value="5-3_exonucl_a-hlix_arch_N"/>
</dbReference>
<dbReference type="Pfam" id="PF02739">
    <property type="entry name" value="5_3_exonuc_N"/>
    <property type="match status" value="1"/>
</dbReference>
<keyword evidence="13 17" id="KW-0238">DNA-binding</keyword>
<dbReference type="GO" id="GO:0003887">
    <property type="term" value="F:DNA-directed DNA polymerase activity"/>
    <property type="evidence" value="ECO:0007669"/>
    <property type="project" value="UniProtKB-UniRule"/>
</dbReference>
<dbReference type="Gene3D" id="1.20.1060.10">
    <property type="entry name" value="Taq DNA Polymerase, Chain T, domain 4"/>
    <property type="match status" value="1"/>
</dbReference>
<comment type="subunit">
    <text evidence="2">Single-chain monomer with multiple functions.</text>
</comment>
<comment type="similarity">
    <text evidence="1 17">Belongs to the DNA polymerase type-A family.</text>
</comment>
<dbReference type="PRINTS" id="PR00868">
    <property type="entry name" value="DNAPOLI"/>
</dbReference>
<dbReference type="SUPFAM" id="SSF47807">
    <property type="entry name" value="5' to 3' exonuclease, C-terminal subdomain"/>
    <property type="match status" value="1"/>
</dbReference>
<dbReference type="FunFam" id="1.10.150.20:FF:000002">
    <property type="entry name" value="DNA polymerase I"/>
    <property type="match status" value="1"/>
</dbReference>
<dbReference type="Pfam" id="PF00476">
    <property type="entry name" value="DNA_pol_A"/>
    <property type="match status" value="1"/>
</dbReference>
<evidence type="ECO:0000256" key="13">
    <source>
        <dbReference type="ARBA" id="ARBA00023125"/>
    </source>
</evidence>
<dbReference type="InterPro" id="IPR029060">
    <property type="entry name" value="PIN-like_dom_sf"/>
</dbReference>
<evidence type="ECO:0000259" key="18">
    <source>
        <dbReference type="SMART" id="SM00474"/>
    </source>
</evidence>
<dbReference type="FunFam" id="3.40.50.1010:FF:000001">
    <property type="entry name" value="DNA polymerase I"/>
    <property type="match status" value="1"/>
</dbReference>
<dbReference type="NCBIfam" id="TIGR00593">
    <property type="entry name" value="pola"/>
    <property type="match status" value="1"/>
</dbReference>
<dbReference type="CDD" id="cd08637">
    <property type="entry name" value="DNA_pol_A_pol_I_C"/>
    <property type="match status" value="1"/>
</dbReference>
<feature type="domain" description="3'-5' exonuclease" evidence="18">
    <location>
        <begin position="316"/>
        <end position="502"/>
    </location>
</feature>
<sequence>MPEERSLEGKTLLLVDGSSYLYRAYHAMPDLRGPEGGPTGALYGMINMLRRMRKEVTAEYSACVFDAKGKTFRDDWYADYKANRPSMPEDLARQIEPIHVAVRALGWPLLMIEGVEADDVIGTLSTEAEKRGMNVIVSTGDKDLAQLVSDHVTLINTMTNEKLDREGVIAKFGVPPERIIDYLSLIGDTVDNVPGVEKCGPKTAIKWLTQYETLDGIVAHADEIKGAVGDNLRRALDFLPMAKKLVTVERQCDLTGHIVSIEESLESRPESREELRDVFTRNGFKTWLREVEVAEVVEGPETDVPPALTVDHERHYDTVQTWEQFDAWLEKINAAELTAFDTETTSLDPMTAQIVGLSLSVEPGYAAYVPVAHRGPDAPVQLPRDEVLAKLKPWLESAEHKKVGQHMKYDEQVLANYGIEMRGVEHDTLLESYVLESHRTHDMDSLALRHLGIKTIKYEEVAGKGASQIGFDEVALETAAEYAAEDADITLRLHHALYPQVAAEKTLDYVYRDIEVPTSRVLRKMERTGVLIDAEKLRAQSSEIATRLIQLESEAYVLAGGEFNLGSPKQIGQIFFEKLELPVVKKTPSGAPSTDEEVLQKLAEDYPLPKILLEHRGLSKLKSTYTDKLPRMVNAQTGRVHTNYAQAVAVTGRLASNDPNLQNIPVRTGEGRRIREAFIAPPGHKLVSADYSQIELRIMAHISGDESLLRAFSQGEDIHRATAAEIFSVTPLEVSNDQRRVAKVINFGLIYGMSAFGLAANLGITRDAAKLYIDRYFARYPGVARYMDETRLSAKAKGYVETAFGRRLWLPEINGGNGPRRQAAERAAINAPMQGTAADLIKLSMIAVQKWIEESKVGTRMIMQVHDELILEVPDAELSDVRKRLPELMCGVAALKVPLVAEVGAGLNWEEAH</sequence>
<protein>
    <recommendedName>
        <fullName evidence="4 16">DNA polymerase I</fullName>
        <ecNumber evidence="3 16">2.7.7.7</ecNumber>
    </recommendedName>
</protein>
<dbReference type="Pfam" id="PF01612">
    <property type="entry name" value="DNA_pol_A_exo1"/>
    <property type="match status" value="1"/>
</dbReference>
<keyword evidence="9 17" id="KW-0227">DNA damage</keyword>
<evidence type="ECO:0000256" key="16">
    <source>
        <dbReference type="NCBIfam" id="TIGR00593"/>
    </source>
</evidence>
<dbReference type="GeneID" id="97040211"/>
<keyword evidence="6 17" id="KW-0548">Nucleotidyltransferase</keyword>
<dbReference type="InterPro" id="IPR001098">
    <property type="entry name" value="DNA-dir_DNA_pol_A_palm_dom"/>
</dbReference>
<evidence type="ECO:0000259" key="20">
    <source>
        <dbReference type="SMART" id="SM00482"/>
    </source>
</evidence>
<dbReference type="GO" id="GO:0006302">
    <property type="term" value="P:double-strand break repair"/>
    <property type="evidence" value="ECO:0007669"/>
    <property type="project" value="TreeGrafter"/>
</dbReference>
<keyword evidence="7 17" id="KW-0235">DNA replication</keyword>
<dbReference type="GO" id="GO:0008408">
    <property type="term" value="F:3'-5' exonuclease activity"/>
    <property type="evidence" value="ECO:0007669"/>
    <property type="project" value="UniProtKB-UniRule"/>
</dbReference>
<evidence type="ECO:0000256" key="1">
    <source>
        <dbReference type="ARBA" id="ARBA00007705"/>
    </source>
</evidence>
<dbReference type="Gene3D" id="1.10.150.20">
    <property type="entry name" value="5' to 3' exonuclease, C-terminal subdomain"/>
    <property type="match status" value="2"/>
</dbReference>
<dbReference type="GO" id="GO:0006261">
    <property type="term" value="P:DNA-templated DNA replication"/>
    <property type="evidence" value="ECO:0007669"/>
    <property type="project" value="UniProtKB-UniRule"/>
</dbReference>
<dbReference type="InterPro" id="IPR008918">
    <property type="entry name" value="HhH2"/>
</dbReference>
<evidence type="ECO:0000256" key="3">
    <source>
        <dbReference type="ARBA" id="ARBA00012417"/>
    </source>
</evidence>
<proteinExistence type="inferred from homology"/>
<evidence type="ECO:0000256" key="11">
    <source>
        <dbReference type="ARBA" id="ARBA00022839"/>
    </source>
</evidence>
<dbReference type="CDD" id="cd09859">
    <property type="entry name" value="PIN_53EXO"/>
    <property type="match status" value="1"/>
</dbReference>
<comment type="function">
    <text evidence="17">In addition to polymerase activity, this DNA polymerase exhibits 3'-5' and 5'-3' exonuclease activity.</text>
</comment>
<comment type="catalytic activity">
    <reaction evidence="15 17">
        <text>DNA(n) + a 2'-deoxyribonucleoside 5'-triphosphate = DNA(n+1) + diphosphate</text>
        <dbReference type="Rhea" id="RHEA:22508"/>
        <dbReference type="Rhea" id="RHEA-COMP:17339"/>
        <dbReference type="Rhea" id="RHEA-COMP:17340"/>
        <dbReference type="ChEBI" id="CHEBI:33019"/>
        <dbReference type="ChEBI" id="CHEBI:61560"/>
        <dbReference type="ChEBI" id="CHEBI:173112"/>
        <dbReference type="EC" id="2.7.7.7"/>
    </reaction>
</comment>
<dbReference type="Gene3D" id="3.30.420.10">
    <property type="entry name" value="Ribonuclease H-like superfamily/Ribonuclease H"/>
    <property type="match status" value="1"/>
</dbReference>
<dbReference type="SMART" id="SM00475">
    <property type="entry name" value="53EXOc"/>
    <property type="match status" value="1"/>
</dbReference>
<keyword evidence="14 17" id="KW-0234">DNA repair</keyword>
<evidence type="ECO:0000256" key="8">
    <source>
        <dbReference type="ARBA" id="ARBA00022722"/>
    </source>
</evidence>
<evidence type="ECO:0000256" key="17">
    <source>
        <dbReference type="RuleBase" id="RU004460"/>
    </source>
</evidence>
<keyword evidence="10 17" id="KW-0378">Hydrolase</keyword>
<evidence type="ECO:0000313" key="22">
    <source>
        <dbReference type="Proteomes" id="UP000494255"/>
    </source>
</evidence>
<dbReference type="SUPFAM" id="SSF53098">
    <property type="entry name" value="Ribonuclease H-like"/>
    <property type="match status" value="1"/>
</dbReference>
<evidence type="ECO:0000256" key="14">
    <source>
        <dbReference type="ARBA" id="ARBA00023204"/>
    </source>
</evidence>
<dbReference type="EC" id="2.7.7.7" evidence="3 16"/>
<dbReference type="RefSeq" id="WP_175049775.1">
    <property type="nucleotide sequence ID" value="NZ_CADIKC010000001.1"/>
</dbReference>
<gene>
    <name evidence="17 21" type="primary">polA</name>
    <name evidence="21" type="ORF">LMG24238_01568</name>
</gene>
<keyword evidence="22" id="KW-1185">Reference proteome</keyword>
<dbReference type="SMART" id="SM00279">
    <property type="entry name" value="HhH2"/>
    <property type="match status" value="1"/>
</dbReference>
<dbReference type="FunFam" id="1.20.1060.10:FF:000001">
    <property type="entry name" value="DNA polymerase I"/>
    <property type="match status" value="1"/>
</dbReference>
<evidence type="ECO:0000259" key="19">
    <source>
        <dbReference type="SMART" id="SM00475"/>
    </source>
</evidence>
<evidence type="ECO:0000256" key="10">
    <source>
        <dbReference type="ARBA" id="ARBA00022801"/>
    </source>
</evidence>
<evidence type="ECO:0000256" key="4">
    <source>
        <dbReference type="ARBA" id="ARBA00020311"/>
    </source>
</evidence>
<dbReference type="NCBIfam" id="NF004397">
    <property type="entry name" value="PRK05755.1"/>
    <property type="match status" value="1"/>
</dbReference>
<feature type="domain" description="5'-3' exonuclease" evidence="19">
    <location>
        <begin position="9"/>
        <end position="264"/>
    </location>
</feature>
<dbReference type="InterPro" id="IPR036397">
    <property type="entry name" value="RNaseH_sf"/>
</dbReference>
<dbReference type="FunFam" id="1.10.150.20:FF:000003">
    <property type="entry name" value="DNA polymerase I"/>
    <property type="match status" value="1"/>
</dbReference>
<dbReference type="Pfam" id="PF01367">
    <property type="entry name" value="5_3_exonuc"/>
    <property type="match status" value="1"/>
</dbReference>
<dbReference type="PANTHER" id="PTHR10133:SF27">
    <property type="entry name" value="DNA POLYMERASE NU"/>
    <property type="match status" value="1"/>
</dbReference>
<evidence type="ECO:0000256" key="12">
    <source>
        <dbReference type="ARBA" id="ARBA00022932"/>
    </source>
</evidence>
<dbReference type="GO" id="GO:0003677">
    <property type="term" value="F:DNA binding"/>
    <property type="evidence" value="ECO:0007669"/>
    <property type="project" value="UniProtKB-UniRule"/>
</dbReference>
<dbReference type="SUPFAM" id="SSF88723">
    <property type="entry name" value="PIN domain-like"/>
    <property type="match status" value="1"/>
</dbReference>
<dbReference type="GO" id="GO:0008409">
    <property type="term" value="F:5'-3' exonuclease activity"/>
    <property type="evidence" value="ECO:0007669"/>
    <property type="project" value="UniProtKB-UniRule"/>
</dbReference>
<dbReference type="AlphaFoldDB" id="A0A6J5A929"/>
<dbReference type="Proteomes" id="UP000494255">
    <property type="component" value="Unassembled WGS sequence"/>
</dbReference>